<evidence type="ECO:0000256" key="1">
    <source>
        <dbReference type="SAM" id="MobiDB-lite"/>
    </source>
</evidence>
<dbReference type="EMBL" id="VSRR010003943">
    <property type="protein sequence ID" value="MPC37990.1"/>
    <property type="molecule type" value="Genomic_DNA"/>
</dbReference>
<organism evidence="2 3">
    <name type="scientific">Portunus trituberculatus</name>
    <name type="common">Swimming crab</name>
    <name type="synonym">Neptunus trituberculatus</name>
    <dbReference type="NCBI Taxonomy" id="210409"/>
    <lineage>
        <taxon>Eukaryota</taxon>
        <taxon>Metazoa</taxon>
        <taxon>Ecdysozoa</taxon>
        <taxon>Arthropoda</taxon>
        <taxon>Crustacea</taxon>
        <taxon>Multicrustacea</taxon>
        <taxon>Malacostraca</taxon>
        <taxon>Eumalacostraca</taxon>
        <taxon>Eucarida</taxon>
        <taxon>Decapoda</taxon>
        <taxon>Pleocyemata</taxon>
        <taxon>Brachyura</taxon>
        <taxon>Eubrachyura</taxon>
        <taxon>Portunoidea</taxon>
        <taxon>Portunidae</taxon>
        <taxon>Portuninae</taxon>
        <taxon>Portunus</taxon>
    </lineage>
</organism>
<proteinExistence type="predicted"/>
<evidence type="ECO:0000313" key="2">
    <source>
        <dbReference type="EMBL" id="MPC37990.1"/>
    </source>
</evidence>
<gene>
    <name evidence="2" type="ORF">E2C01_031485</name>
</gene>
<dbReference type="Proteomes" id="UP000324222">
    <property type="component" value="Unassembled WGS sequence"/>
</dbReference>
<comment type="caution">
    <text evidence="2">The sequence shown here is derived from an EMBL/GenBank/DDBJ whole genome shotgun (WGS) entry which is preliminary data.</text>
</comment>
<accession>A0A5B7ESX4</accession>
<name>A0A5B7ESX4_PORTR</name>
<sequence>MAPKRLISDENKEFSERVQVLVSHSPPLVGSQEPHQEKSYNDVFMDGDSSSSYLPPSPHPSHPLLLSYPSPAFTYMPRSRGYPHGMSVYQY</sequence>
<dbReference type="AlphaFoldDB" id="A0A5B7ESX4"/>
<feature type="region of interest" description="Disordered" evidence="1">
    <location>
        <begin position="24"/>
        <end position="59"/>
    </location>
</feature>
<reference evidence="2 3" key="1">
    <citation type="submission" date="2019-05" db="EMBL/GenBank/DDBJ databases">
        <title>Another draft genome of Portunus trituberculatus and its Hox gene families provides insights of decapod evolution.</title>
        <authorList>
            <person name="Jeong J.-H."/>
            <person name="Song I."/>
            <person name="Kim S."/>
            <person name="Choi T."/>
            <person name="Kim D."/>
            <person name="Ryu S."/>
            <person name="Kim W."/>
        </authorList>
    </citation>
    <scope>NUCLEOTIDE SEQUENCE [LARGE SCALE GENOMIC DNA]</scope>
    <source>
        <tissue evidence="2">Muscle</tissue>
    </source>
</reference>
<keyword evidence="3" id="KW-1185">Reference proteome</keyword>
<evidence type="ECO:0000313" key="3">
    <source>
        <dbReference type="Proteomes" id="UP000324222"/>
    </source>
</evidence>
<protein>
    <submittedName>
        <fullName evidence="2">Uncharacterized protein</fullName>
    </submittedName>
</protein>